<reference evidence="5 6" key="1">
    <citation type="journal article" date="2021" name="Commun. Biol.">
        <title>The genome of Shorea leprosula (Dipterocarpaceae) highlights the ecological relevance of drought in aseasonal tropical rainforests.</title>
        <authorList>
            <person name="Ng K.K.S."/>
            <person name="Kobayashi M.J."/>
            <person name="Fawcett J.A."/>
            <person name="Hatakeyama M."/>
            <person name="Paape T."/>
            <person name="Ng C.H."/>
            <person name="Ang C.C."/>
            <person name="Tnah L.H."/>
            <person name="Lee C.T."/>
            <person name="Nishiyama T."/>
            <person name="Sese J."/>
            <person name="O'Brien M.J."/>
            <person name="Copetti D."/>
            <person name="Mohd Noor M.I."/>
            <person name="Ong R.C."/>
            <person name="Putra M."/>
            <person name="Sireger I.Z."/>
            <person name="Indrioko S."/>
            <person name="Kosugi Y."/>
            <person name="Izuno A."/>
            <person name="Isagi Y."/>
            <person name="Lee S.L."/>
            <person name="Shimizu K.K."/>
        </authorList>
    </citation>
    <scope>NUCLEOTIDE SEQUENCE [LARGE SCALE GENOMIC DNA]</scope>
    <source>
        <strain evidence="5">214</strain>
    </source>
</reference>
<dbReference type="SMART" id="SM00054">
    <property type="entry name" value="EFh"/>
    <property type="match status" value="3"/>
</dbReference>
<keyword evidence="1" id="KW-0479">Metal-binding</keyword>
<dbReference type="InterPro" id="IPR039647">
    <property type="entry name" value="EF_hand_pair_protein_CML-like"/>
</dbReference>
<dbReference type="FunFam" id="1.10.238.10:FF:000001">
    <property type="entry name" value="Calmodulin 1"/>
    <property type="match status" value="1"/>
</dbReference>
<dbReference type="InterPro" id="IPR018247">
    <property type="entry name" value="EF_Hand_1_Ca_BS"/>
</dbReference>
<feature type="domain" description="EF-hand" evidence="4">
    <location>
        <begin position="4"/>
        <end position="39"/>
    </location>
</feature>
<feature type="domain" description="EF-hand" evidence="4">
    <location>
        <begin position="112"/>
        <end position="146"/>
    </location>
</feature>
<keyword evidence="2" id="KW-0677">Repeat</keyword>
<evidence type="ECO:0000259" key="4">
    <source>
        <dbReference type="PROSITE" id="PS50222"/>
    </source>
</evidence>
<dbReference type="CDD" id="cd00051">
    <property type="entry name" value="EFh"/>
    <property type="match status" value="1"/>
</dbReference>
<dbReference type="Proteomes" id="UP001054252">
    <property type="component" value="Unassembled WGS sequence"/>
</dbReference>
<dbReference type="PROSITE" id="PS00018">
    <property type="entry name" value="EF_HAND_1"/>
    <property type="match status" value="2"/>
</dbReference>
<dbReference type="InterPro" id="IPR011992">
    <property type="entry name" value="EF-hand-dom_pair"/>
</dbReference>
<sequence>MSALSRNDLHRIFEELDRNGDGMVSLEELSCLPERIGVQFSLEELESLVGKPSLSFDEFLFFHDTIMNNNEEEGAESDLVKAFKVFDLNGDGVISSEELQSVLGKLGLWDECSGKDCRTMICVYDTNLDGVLDFEEFRNMMLHTMS</sequence>
<dbReference type="SUPFAM" id="SSF47473">
    <property type="entry name" value="EF-hand"/>
    <property type="match status" value="1"/>
</dbReference>
<evidence type="ECO:0000256" key="1">
    <source>
        <dbReference type="ARBA" id="ARBA00022723"/>
    </source>
</evidence>
<dbReference type="Pfam" id="PF13202">
    <property type="entry name" value="EF-hand_5"/>
    <property type="match status" value="1"/>
</dbReference>
<proteinExistence type="predicted"/>
<protein>
    <recommendedName>
        <fullName evidence="4">EF-hand domain-containing protein</fullName>
    </recommendedName>
</protein>
<accession>A0AAV5HG37</accession>
<evidence type="ECO:0000256" key="2">
    <source>
        <dbReference type="ARBA" id="ARBA00022737"/>
    </source>
</evidence>
<dbReference type="GO" id="GO:0005509">
    <property type="term" value="F:calcium ion binding"/>
    <property type="evidence" value="ECO:0007669"/>
    <property type="project" value="InterPro"/>
</dbReference>
<dbReference type="PROSITE" id="PS50222">
    <property type="entry name" value="EF_HAND_2"/>
    <property type="match status" value="3"/>
</dbReference>
<keyword evidence="3" id="KW-0106">Calcium</keyword>
<comment type="caution">
    <text evidence="5">The sequence shown here is derived from an EMBL/GenBank/DDBJ whole genome shotgun (WGS) entry which is preliminary data.</text>
</comment>
<evidence type="ECO:0000313" key="5">
    <source>
        <dbReference type="EMBL" id="GKU87773.1"/>
    </source>
</evidence>
<dbReference type="InterPro" id="IPR002048">
    <property type="entry name" value="EF_hand_dom"/>
</dbReference>
<dbReference type="PANTHER" id="PTHR10891">
    <property type="entry name" value="EF-HAND CALCIUM-BINDING DOMAIN CONTAINING PROTEIN"/>
    <property type="match status" value="1"/>
</dbReference>
<dbReference type="Pfam" id="PF13499">
    <property type="entry name" value="EF-hand_7"/>
    <property type="match status" value="1"/>
</dbReference>
<feature type="domain" description="EF-hand" evidence="4">
    <location>
        <begin position="74"/>
        <end position="109"/>
    </location>
</feature>
<organism evidence="5 6">
    <name type="scientific">Rubroshorea leprosula</name>
    <dbReference type="NCBI Taxonomy" id="152421"/>
    <lineage>
        <taxon>Eukaryota</taxon>
        <taxon>Viridiplantae</taxon>
        <taxon>Streptophyta</taxon>
        <taxon>Embryophyta</taxon>
        <taxon>Tracheophyta</taxon>
        <taxon>Spermatophyta</taxon>
        <taxon>Magnoliopsida</taxon>
        <taxon>eudicotyledons</taxon>
        <taxon>Gunneridae</taxon>
        <taxon>Pentapetalae</taxon>
        <taxon>rosids</taxon>
        <taxon>malvids</taxon>
        <taxon>Malvales</taxon>
        <taxon>Dipterocarpaceae</taxon>
        <taxon>Rubroshorea</taxon>
    </lineage>
</organism>
<name>A0AAV5HG37_9ROSI</name>
<dbReference type="AlphaFoldDB" id="A0AAV5HG37"/>
<gene>
    <name evidence="5" type="ORF">SLEP1_g2115</name>
</gene>
<evidence type="ECO:0000313" key="6">
    <source>
        <dbReference type="Proteomes" id="UP001054252"/>
    </source>
</evidence>
<keyword evidence="6" id="KW-1185">Reference proteome</keyword>
<evidence type="ECO:0000256" key="3">
    <source>
        <dbReference type="ARBA" id="ARBA00022837"/>
    </source>
</evidence>
<dbReference type="EMBL" id="BPVZ01000002">
    <property type="protein sequence ID" value="GKU87773.1"/>
    <property type="molecule type" value="Genomic_DNA"/>
</dbReference>
<dbReference type="Gene3D" id="1.10.238.10">
    <property type="entry name" value="EF-hand"/>
    <property type="match status" value="1"/>
</dbReference>